<evidence type="ECO:0000313" key="2">
    <source>
        <dbReference type="Proteomes" id="UP001576784"/>
    </source>
</evidence>
<organism evidence="1 2">
    <name type="scientific">Floridaenema flaviceps BLCC-F50</name>
    <dbReference type="NCBI Taxonomy" id="3153642"/>
    <lineage>
        <taxon>Bacteria</taxon>
        <taxon>Bacillati</taxon>
        <taxon>Cyanobacteriota</taxon>
        <taxon>Cyanophyceae</taxon>
        <taxon>Oscillatoriophycideae</taxon>
        <taxon>Aerosakkonematales</taxon>
        <taxon>Aerosakkonemataceae</taxon>
        <taxon>Floridanema</taxon>
        <taxon>Floridanema flaviceps</taxon>
    </lineage>
</organism>
<dbReference type="Proteomes" id="UP001576784">
    <property type="component" value="Unassembled WGS sequence"/>
</dbReference>
<comment type="caution">
    <text evidence="1">The sequence shown here is derived from an EMBL/GenBank/DDBJ whole genome shotgun (WGS) entry which is preliminary data.</text>
</comment>
<gene>
    <name evidence="1" type="ORF">ACE1CI_25880</name>
</gene>
<keyword evidence="2" id="KW-1185">Reference proteome</keyword>
<evidence type="ECO:0008006" key="3">
    <source>
        <dbReference type="Google" id="ProtNLM"/>
    </source>
</evidence>
<sequence length="295" mass="33437">MTKVAELYGNSTNHLLPWSDIVSNQNCPFLARKCLKNRKSEPEITIGTCTVSYGKQARNIIICPFRLLERSQIFMDCIHLLTLHEPGNELRIVPEISVPGGSIDYCLASVRSGKVIDFVGIELQTLDTTGTVWPERQRFLQNHGIEVRDADVTSGKSFGMNWKMTAKTILMQLHHKIHTFEHLSKHLVLVAQDCLIEYMQREFSFEHIQDARLGNPMHFHSYELLAEASGYRIQLTQRWSTDANGIAQCLGLQTSPRVELEAMLRQIEERLPQSTLLSVGQPLPVSTHEDVADDS</sequence>
<protein>
    <recommendedName>
        <fullName evidence="3">Restriction endonuclease type II NotI domain-containing protein</fullName>
    </recommendedName>
</protein>
<evidence type="ECO:0000313" key="1">
    <source>
        <dbReference type="EMBL" id="MFB2896354.1"/>
    </source>
</evidence>
<name>A0ABV4XXA1_9CYAN</name>
<proteinExistence type="predicted"/>
<dbReference type="EMBL" id="JBHFNR010000196">
    <property type="protein sequence ID" value="MFB2896354.1"/>
    <property type="molecule type" value="Genomic_DNA"/>
</dbReference>
<accession>A0ABV4XXA1</accession>
<reference evidence="1 2" key="1">
    <citation type="submission" date="2024-09" db="EMBL/GenBank/DDBJ databases">
        <title>Floridaenema gen nov. (Aerosakkonemataceae, Aerosakkonematales ord. nov., Cyanobacteria) from benthic tropical and subtropical fresh waters, with the description of four new species.</title>
        <authorList>
            <person name="Moretto J.A."/>
            <person name="Berthold D.E."/>
            <person name="Lefler F.W."/>
            <person name="Huang I.-S."/>
            <person name="Laughinghouse H. IV."/>
        </authorList>
    </citation>
    <scope>NUCLEOTIDE SEQUENCE [LARGE SCALE GENOMIC DNA]</scope>
    <source>
        <strain evidence="1 2">BLCC-F50</strain>
    </source>
</reference>
<dbReference type="RefSeq" id="WP_413265982.1">
    <property type="nucleotide sequence ID" value="NZ_JBHFNR010000196.1"/>
</dbReference>